<evidence type="ECO:0000313" key="3">
    <source>
        <dbReference type="Proteomes" id="UP000325433"/>
    </source>
</evidence>
<gene>
    <name evidence="2" type="ORF">BDV41DRAFT_550798</name>
</gene>
<sequence>MGAVRLVLSRSHTLYIIYFIVHTPVTYGVLYISMITPVHNIIETERPTGKTMFSEEPGKSGRAVITVPQVASIQRTNPQYAGNHMPSKKCQVFFRDKNTDFFLLSSSFESDESY</sequence>
<feature type="transmembrane region" description="Helical" evidence="1">
    <location>
        <begin position="12"/>
        <end position="32"/>
    </location>
</feature>
<accession>A0A5N6VK25</accession>
<protein>
    <submittedName>
        <fullName evidence="2">Uncharacterized protein</fullName>
    </submittedName>
</protein>
<proteinExistence type="predicted"/>
<dbReference type="AlphaFoldDB" id="A0A5N6VK25"/>
<keyword evidence="1" id="KW-0812">Transmembrane</keyword>
<reference evidence="3" key="1">
    <citation type="submission" date="2019-04" db="EMBL/GenBank/DDBJ databases">
        <title>Friends and foes A comparative genomics studyof 23 Aspergillus species from section Flavi.</title>
        <authorList>
            <consortium name="DOE Joint Genome Institute"/>
            <person name="Kjaerbolling I."/>
            <person name="Vesth T."/>
            <person name="Frisvad J.C."/>
            <person name="Nybo J.L."/>
            <person name="Theobald S."/>
            <person name="Kildgaard S."/>
            <person name="Isbrandt T."/>
            <person name="Kuo A."/>
            <person name="Sato A."/>
            <person name="Lyhne E.K."/>
            <person name="Kogle M.E."/>
            <person name="Wiebenga A."/>
            <person name="Kun R.S."/>
            <person name="Lubbers R.J."/>
            <person name="Makela M.R."/>
            <person name="Barry K."/>
            <person name="Chovatia M."/>
            <person name="Clum A."/>
            <person name="Daum C."/>
            <person name="Haridas S."/>
            <person name="He G."/>
            <person name="LaButti K."/>
            <person name="Lipzen A."/>
            <person name="Mondo S."/>
            <person name="Riley R."/>
            <person name="Salamov A."/>
            <person name="Simmons B.A."/>
            <person name="Magnuson J.K."/>
            <person name="Henrissat B."/>
            <person name="Mortensen U.H."/>
            <person name="Larsen T.O."/>
            <person name="Devries R.P."/>
            <person name="Grigoriev I.V."/>
            <person name="Machida M."/>
            <person name="Baker S.E."/>
            <person name="Andersen M.R."/>
        </authorList>
    </citation>
    <scope>NUCLEOTIDE SEQUENCE [LARGE SCALE GENOMIC DNA]</scope>
    <source>
        <strain evidence="3">CBS 130015</strain>
    </source>
</reference>
<name>A0A5N6VK25_9EURO</name>
<dbReference type="Proteomes" id="UP000325433">
    <property type="component" value="Unassembled WGS sequence"/>
</dbReference>
<evidence type="ECO:0000313" key="2">
    <source>
        <dbReference type="EMBL" id="KAE8308721.1"/>
    </source>
</evidence>
<evidence type="ECO:0000256" key="1">
    <source>
        <dbReference type="SAM" id="Phobius"/>
    </source>
</evidence>
<dbReference type="EMBL" id="ML738379">
    <property type="protein sequence ID" value="KAE8308721.1"/>
    <property type="molecule type" value="Genomic_DNA"/>
</dbReference>
<organism evidence="2 3">
    <name type="scientific">Aspergillus transmontanensis</name>
    <dbReference type="NCBI Taxonomy" id="1034304"/>
    <lineage>
        <taxon>Eukaryota</taxon>
        <taxon>Fungi</taxon>
        <taxon>Dikarya</taxon>
        <taxon>Ascomycota</taxon>
        <taxon>Pezizomycotina</taxon>
        <taxon>Eurotiomycetes</taxon>
        <taxon>Eurotiomycetidae</taxon>
        <taxon>Eurotiales</taxon>
        <taxon>Aspergillaceae</taxon>
        <taxon>Aspergillus</taxon>
        <taxon>Aspergillus subgen. Circumdati</taxon>
    </lineage>
</organism>
<keyword evidence="3" id="KW-1185">Reference proteome</keyword>
<keyword evidence="1" id="KW-1133">Transmembrane helix</keyword>
<keyword evidence="1" id="KW-0472">Membrane</keyword>